<evidence type="ECO:0000259" key="2">
    <source>
        <dbReference type="PROSITE" id="PS50994"/>
    </source>
</evidence>
<dbReference type="InterPro" id="IPR036397">
    <property type="entry name" value="RNaseH_sf"/>
</dbReference>
<dbReference type="Proteomes" id="UP000735302">
    <property type="component" value="Unassembled WGS sequence"/>
</dbReference>
<feature type="region of interest" description="Disordered" evidence="1">
    <location>
        <begin position="191"/>
        <end position="210"/>
    </location>
</feature>
<sequence>MPQGCSYVLEKPSVINLPTGQTLSDVLNVSDSDVNNVIPNGQPDFSVNSTPNIVSVVNVSSSQIHSIDSGSQFCTPNPFSVLLIDDYDADTETEASDKGHRNGIRPQSVNAVTAVSVMNRKKRKTKRMGKQASRPDDVPMQSTIPSTSRSVIDASGSNLSKSCHSNVSSDNLNNLPPSDDEETECYYDCLDTLPSNQTDSSDRTDDNVDDPSVMLEARTKRLIESLNVFNSSSFSLATVSTLQKKDPDLSPIITYLENGTLPSSQKLSRQILLKQPLYSLIIDMYHSSPLAAHAGITATLQRVNADFYFERMSVLISDFVKSCDLCQRWKIIRHNKSPVTAIPIPSKPFAVWEIDLFGPLPLTAQGNAYVFTAICTFSKFVHVVPLKSKDSISVSNAIFDLCTLYGVPDCLLSDLGTEMTSVITKHVCQLLDVPQQFTPAFSHFVLGGIERVHRSMAERLTPFLNNSKTNWDSVIGAITFSINTSVHSTTGYSPFMVLYGQEPQFPLSASLSQNSLLSDTAEIRHYMNNQQKKLDMIRHDGRNKVEISSRIAQAKRSFQKMKAVITNQCISIQTRQRALQCYIEPILMYGCEAWTISKQTQKNLEATEMWFIRRMLRTPGVAKKSNEKVLKEAHTKRSLMNKIRKRQATFFGHVMRKGKMKHIVTTGMMEGKRSRGRQREKMLDGLTKWLNAGRVTQALTATMDRDVWKDMVANATKQGT</sequence>
<dbReference type="EMBL" id="BLXT01005922">
    <property type="protein sequence ID" value="GFO27388.1"/>
    <property type="molecule type" value="Genomic_DNA"/>
</dbReference>
<dbReference type="Gene3D" id="1.10.340.70">
    <property type="match status" value="1"/>
</dbReference>
<proteinExistence type="predicted"/>
<dbReference type="Pfam" id="PF00665">
    <property type="entry name" value="rve"/>
    <property type="match status" value="1"/>
</dbReference>
<dbReference type="SUPFAM" id="SSF53098">
    <property type="entry name" value="Ribonuclease H-like"/>
    <property type="match status" value="1"/>
</dbReference>
<feature type="region of interest" description="Disordered" evidence="1">
    <location>
        <begin position="119"/>
        <end position="183"/>
    </location>
</feature>
<keyword evidence="4" id="KW-1185">Reference proteome</keyword>
<dbReference type="AlphaFoldDB" id="A0AAV4C8Q8"/>
<dbReference type="Pfam" id="PF17921">
    <property type="entry name" value="Integrase_H2C2"/>
    <property type="match status" value="1"/>
</dbReference>
<dbReference type="PANTHER" id="PTHR37984:SF5">
    <property type="entry name" value="PROTEIN NYNRIN-LIKE"/>
    <property type="match status" value="1"/>
</dbReference>
<dbReference type="PANTHER" id="PTHR37984">
    <property type="entry name" value="PROTEIN CBG26694"/>
    <property type="match status" value="1"/>
</dbReference>
<dbReference type="GO" id="GO:0015074">
    <property type="term" value="P:DNA integration"/>
    <property type="evidence" value="ECO:0007669"/>
    <property type="project" value="InterPro"/>
</dbReference>
<dbReference type="Gene3D" id="3.30.420.10">
    <property type="entry name" value="Ribonuclease H-like superfamily/Ribonuclease H"/>
    <property type="match status" value="1"/>
</dbReference>
<dbReference type="PROSITE" id="PS50994">
    <property type="entry name" value="INTEGRASE"/>
    <property type="match status" value="1"/>
</dbReference>
<protein>
    <submittedName>
        <fullName evidence="3">Transposon ty3-i Gag-Pol polyprotein</fullName>
    </submittedName>
</protein>
<dbReference type="GO" id="GO:0003676">
    <property type="term" value="F:nucleic acid binding"/>
    <property type="evidence" value="ECO:0007669"/>
    <property type="project" value="InterPro"/>
</dbReference>
<evidence type="ECO:0000313" key="3">
    <source>
        <dbReference type="EMBL" id="GFO27388.1"/>
    </source>
</evidence>
<dbReference type="InterPro" id="IPR012337">
    <property type="entry name" value="RNaseH-like_sf"/>
</dbReference>
<name>A0AAV4C8Q8_9GAST</name>
<accession>A0AAV4C8Q8</accession>
<gene>
    <name evidence="3" type="ORF">PoB_005389300</name>
</gene>
<evidence type="ECO:0000313" key="4">
    <source>
        <dbReference type="Proteomes" id="UP000735302"/>
    </source>
</evidence>
<comment type="caution">
    <text evidence="3">The sequence shown here is derived from an EMBL/GenBank/DDBJ whole genome shotgun (WGS) entry which is preliminary data.</text>
</comment>
<feature type="compositionally biased region" description="Basic residues" evidence="1">
    <location>
        <begin position="119"/>
        <end position="129"/>
    </location>
</feature>
<reference evidence="3 4" key="1">
    <citation type="journal article" date="2021" name="Elife">
        <title>Chloroplast acquisition without the gene transfer in kleptoplastic sea slugs, Plakobranchus ocellatus.</title>
        <authorList>
            <person name="Maeda T."/>
            <person name="Takahashi S."/>
            <person name="Yoshida T."/>
            <person name="Shimamura S."/>
            <person name="Takaki Y."/>
            <person name="Nagai Y."/>
            <person name="Toyoda A."/>
            <person name="Suzuki Y."/>
            <person name="Arimoto A."/>
            <person name="Ishii H."/>
            <person name="Satoh N."/>
            <person name="Nishiyama T."/>
            <person name="Hasebe M."/>
            <person name="Maruyama T."/>
            <person name="Minagawa J."/>
            <person name="Obokata J."/>
            <person name="Shigenobu S."/>
        </authorList>
    </citation>
    <scope>NUCLEOTIDE SEQUENCE [LARGE SCALE GENOMIC DNA]</scope>
</reference>
<evidence type="ECO:0000256" key="1">
    <source>
        <dbReference type="SAM" id="MobiDB-lite"/>
    </source>
</evidence>
<feature type="compositionally biased region" description="Polar residues" evidence="1">
    <location>
        <begin position="140"/>
        <end position="176"/>
    </location>
</feature>
<organism evidence="3 4">
    <name type="scientific">Plakobranchus ocellatus</name>
    <dbReference type="NCBI Taxonomy" id="259542"/>
    <lineage>
        <taxon>Eukaryota</taxon>
        <taxon>Metazoa</taxon>
        <taxon>Spiralia</taxon>
        <taxon>Lophotrochozoa</taxon>
        <taxon>Mollusca</taxon>
        <taxon>Gastropoda</taxon>
        <taxon>Heterobranchia</taxon>
        <taxon>Euthyneura</taxon>
        <taxon>Panpulmonata</taxon>
        <taxon>Sacoglossa</taxon>
        <taxon>Placobranchoidea</taxon>
        <taxon>Plakobranchidae</taxon>
        <taxon>Plakobranchus</taxon>
    </lineage>
</organism>
<feature type="domain" description="Integrase catalytic" evidence="2">
    <location>
        <begin position="344"/>
        <end position="502"/>
    </location>
</feature>
<dbReference type="InterPro" id="IPR041588">
    <property type="entry name" value="Integrase_H2C2"/>
</dbReference>
<dbReference type="InterPro" id="IPR001584">
    <property type="entry name" value="Integrase_cat-core"/>
</dbReference>
<dbReference type="InterPro" id="IPR050951">
    <property type="entry name" value="Retrovirus_Pol_polyprotein"/>
</dbReference>